<dbReference type="Pfam" id="PF13643">
    <property type="entry name" value="DUF4145"/>
    <property type="match status" value="1"/>
</dbReference>
<dbReference type="Proteomes" id="UP000648535">
    <property type="component" value="Unassembled WGS sequence"/>
</dbReference>
<evidence type="ECO:0000313" key="3">
    <source>
        <dbReference type="Proteomes" id="UP000648535"/>
    </source>
</evidence>
<dbReference type="EMBL" id="BMOI01000013">
    <property type="protein sequence ID" value="GGL07707.1"/>
    <property type="molecule type" value="Genomic_DNA"/>
</dbReference>
<feature type="domain" description="DUF4145" evidence="1">
    <location>
        <begin position="134"/>
        <end position="231"/>
    </location>
</feature>
<comment type="caution">
    <text evidence="2">The sequence shown here is derived from an EMBL/GenBank/DDBJ whole genome shotgun (WGS) entry which is preliminary data.</text>
</comment>
<organism evidence="2 3">
    <name type="scientific">Curtobacterium luteum</name>
    <dbReference type="NCBI Taxonomy" id="33881"/>
    <lineage>
        <taxon>Bacteria</taxon>
        <taxon>Bacillati</taxon>
        <taxon>Actinomycetota</taxon>
        <taxon>Actinomycetes</taxon>
        <taxon>Micrococcales</taxon>
        <taxon>Microbacteriaceae</taxon>
        <taxon>Curtobacterium</taxon>
    </lineage>
</organism>
<dbReference type="AlphaFoldDB" id="A0A8H9GCN8"/>
<protein>
    <recommendedName>
        <fullName evidence="1">DUF4145 domain-containing protein</fullName>
    </recommendedName>
</protein>
<sequence length="263" mass="29359">MASWATRWIGWLDEKHWPRVPCVCCHEGSAGWVPNSKVTMPDRESREDVAAYQARGGPADELSGQFTGRLRCDRVECQQEYAIAGDWAYSVNDVYPEDGPQFIDMFKVRYVAPTLPMFSPPPAVPDTVNELLVEAASIVWSSPSGAANRLRQAVDQLLTERGVPRYALRPPKGTPPKRSRRSLTLHERITRFQAMSPAAAEALEAAKWIGNGGSHDGDLDVADVLNGVDFIALALRYLYDTTDTDLMRKARSINKARRYRPGR</sequence>
<name>A0A8H9GCN8_9MICO</name>
<dbReference type="InterPro" id="IPR025285">
    <property type="entry name" value="DUF4145"/>
</dbReference>
<evidence type="ECO:0000259" key="1">
    <source>
        <dbReference type="Pfam" id="PF13643"/>
    </source>
</evidence>
<reference evidence="2" key="1">
    <citation type="journal article" date="2014" name="Int. J. Syst. Evol. Microbiol.">
        <title>Complete genome sequence of Corynebacterium casei LMG S-19264T (=DSM 44701T), isolated from a smear-ripened cheese.</title>
        <authorList>
            <consortium name="US DOE Joint Genome Institute (JGI-PGF)"/>
            <person name="Walter F."/>
            <person name="Albersmeier A."/>
            <person name="Kalinowski J."/>
            <person name="Ruckert C."/>
        </authorList>
    </citation>
    <scope>NUCLEOTIDE SEQUENCE</scope>
    <source>
        <strain evidence="2">JCM 1480</strain>
    </source>
</reference>
<gene>
    <name evidence="2" type="ORF">GCM10009769_27440</name>
</gene>
<proteinExistence type="predicted"/>
<evidence type="ECO:0000313" key="2">
    <source>
        <dbReference type="EMBL" id="GGL07707.1"/>
    </source>
</evidence>
<reference evidence="2" key="2">
    <citation type="submission" date="2020-09" db="EMBL/GenBank/DDBJ databases">
        <authorList>
            <person name="Sun Q."/>
            <person name="Ohkuma M."/>
        </authorList>
    </citation>
    <scope>NUCLEOTIDE SEQUENCE</scope>
    <source>
        <strain evidence="2">JCM 1480</strain>
    </source>
</reference>
<accession>A0A8H9GCN8</accession>